<name>A0A2U3QHY2_9BACT</name>
<evidence type="ECO:0000256" key="2">
    <source>
        <dbReference type="SAM" id="SignalP"/>
    </source>
</evidence>
<feature type="signal peptide" evidence="2">
    <location>
        <begin position="1"/>
        <end position="25"/>
    </location>
</feature>
<accession>A0A2U3QHY2</accession>
<feature type="chain" id="PRO_5015452269" description="Outer membrane protein beta-barrel domain-containing protein" evidence="2">
    <location>
        <begin position="26"/>
        <end position="196"/>
    </location>
</feature>
<feature type="domain" description="Outer membrane protein beta-barrel" evidence="3">
    <location>
        <begin position="19"/>
        <end position="172"/>
    </location>
</feature>
<gene>
    <name evidence="4" type="ORF">NBG4_40056</name>
</gene>
<dbReference type="InterPro" id="IPR027385">
    <property type="entry name" value="Beta-barrel_OMP"/>
</dbReference>
<proteinExistence type="predicted"/>
<evidence type="ECO:0000256" key="1">
    <source>
        <dbReference type="ARBA" id="ARBA00022729"/>
    </source>
</evidence>
<dbReference type="Gene3D" id="2.40.160.20">
    <property type="match status" value="1"/>
</dbReference>
<keyword evidence="1 2" id="KW-0732">Signal</keyword>
<evidence type="ECO:0000313" key="5">
    <source>
        <dbReference type="Proteomes" id="UP000245125"/>
    </source>
</evidence>
<reference evidence="5" key="1">
    <citation type="submission" date="2018-03" db="EMBL/GenBank/DDBJ databases">
        <authorList>
            <person name="Zecchin S."/>
        </authorList>
    </citation>
    <scope>NUCLEOTIDE SEQUENCE [LARGE SCALE GENOMIC DNA]</scope>
</reference>
<keyword evidence="5" id="KW-1185">Reference proteome</keyword>
<protein>
    <recommendedName>
        <fullName evidence="3">Outer membrane protein beta-barrel domain-containing protein</fullName>
    </recommendedName>
</protein>
<organism evidence="4 5">
    <name type="scientific">Candidatus Sulfobium mesophilum</name>
    <dbReference type="NCBI Taxonomy" id="2016548"/>
    <lineage>
        <taxon>Bacteria</taxon>
        <taxon>Pseudomonadati</taxon>
        <taxon>Nitrospirota</taxon>
        <taxon>Nitrospiria</taxon>
        <taxon>Nitrospirales</taxon>
        <taxon>Nitrospiraceae</taxon>
        <taxon>Candidatus Sulfobium</taxon>
    </lineage>
</organism>
<dbReference type="EMBL" id="OUUY01000086">
    <property type="protein sequence ID" value="SPQ01016.1"/>
    <property type="molecule type" value="Genomic_DNA"/>
</dbReference>
<dbReference type="InterPro" id="IPR011250">
    <property type="entry name" value="OMP/PagP_B-barrel"/>
</dbReference>
<sequence length="196" mass="20750">MKYSVITVAVLSFIVMVMAPLSGFAADFAAEKKDPYIEVKPGAYFPTGNLHDNGFDTVFTGEIAVGSYLNPNLAFEGEVGYFKTNASDAGVDKDIWVVPVTASLKIVLPFRGGEAYAGGGVGVYFATMETTVSGSSTDDSGAAFGGHGLLGFSVNISRRMFIGTEGRYIFTTKASLLDTKTNLDGFMVTGIIGFRL</sequence>
<dbReference type="Proteomes" id="UP000245125">
    <property type="component" value="Unassembled WGS sequence"/>
</dbReference>
<dbReference type="SUPFAM" id="SSF56925">
    <property type="entry name" value="OMPA-like"/>
    <property type="match status" value="1"/>
</dbReference>
<evidence type="ECO:0000313" key="4">
    <source>
        <dbReference type="EMBL" id="SPQ01016.1"/>
    </source>
</evidence>
<evidence type="ECO:0000259" key="3">
    <source>
        <dbReference type="Pfam" id="PF13505"/>
    </source>
</evidence>
<dbReference type="AlphaFoldDB" id="A0A2U3QHY2"/>
<dbReference type="Pfam" id="PF13505">
    <property type="entry name" value="OMP_b-brl"/>
    <property type="match status" value="1"/>
</dbReference>